<proteinExistence type="predicted"/>
<evidence type="ECO:0000313" key="3">
    <source>
        <dbReference type="Proteomes" id="UP000004816"/>
    </source>
</evidence>
<keyword evidence="3" id="KW-1185">Reference proteome</keyword>
<accession>E5XNP4</accession>
<name>E5XNP4_SEGRC</name>
<dbReference type="CDD" id="cd06259">
    <property type="entry name" value="YdcF-like"/>
    <property type="match status" value="1"/>
</dbReference>
<dbReference type="Pfam" id="PF02698">
    <property type="entry name" value="DUF218"/>
    <property type="match status" value="1"/>
</dbReference>
<organism evidence="2 3">
    <name type="scientific">Segniliparus rugosus (strain ATCC BAA-974 / DSM 45345 / CCUG 50838 / CIP 108380 / JCM 13579 / CDC 945)</name>
    <dbReference type="NCBI Taxonomy" id="679197"/>
    <lineage>
        <taxon>Bacteria</taxon>
        <taxon>Bacillati</taxon>
        <taxon>Actinomycetota</taxon>
        <taxon>Actinomycetes</taxon>
        <taxon>Mycobacteriales</taxon>
        <taxon>Segniliparaceae</taxon>
        <taxon>Segniliparus</taxon>
    </lineage>
</organism>
<dbReference type="eggNOG" id="COG1434">
    <property type="taxonomic scope" value="Bacteria"/>
</dbReference>
<dbReference type="RefSeq" id="WP_021030832.1">
    <property type="nucleotide sequence ID" value="NZ_KI391954.1"/>
</dbReference>
<gene>
    <name evidence="2" type="ORF">HMPREF9336_01115</name>
</gene>
<reference evidence="2 3" key="1">
    <citation type="journal article" date="2011" name="Stand. Genomic Sci.">
        <title>High quality draft genome sequence of Segniliparus rugosus CDC 945(T)= (ATCC BAA-974(T)).</title>
        <authorList>
            <person name="Earl A.M."/>
            <person name="Desjardins C.A."/>
            <person name="Fitzgerald M.G."/>
            <person name="Arachchi H.M."/>
            <person name="Zeng Q."/>
            <person name="Mehta T."/>
            <person name="Griggs A."/>
            <person name="Birren B.W."/>
            <person name="Toney N.C."/>
            <person name="Carr J."/>
            <person name="Posey J."/>
            <person name="Butler W.R."/>
        </authorList>
    </citation>
    <scope>NUCLEOTIDE SEQUENCE [LARGE SCALE GENOMIC DNA]</scope>
    <source>
        <strain evidence="3">ATCC BAA-974 / DSM 45345 / CCUG 50838 / CIP 108380 / JCM 13579 / CDC 945</strain>
    </source>
</reference>
<comment type="caution">
    <text evidence="2">The sequence shown here is derived from an EMBL/GenBank/DDBJ whole genome shotgun (WGS) entry which is preliminary data.</text>
</comment>
<dbReference type="AlphaFoldDB" id="E5XNP4"/>
<dbReference type="EMBL" id="ACZI02000003">
    <property type="protein sequence ID" value="EFV14034.2"/>
    <property type="molecule type" value="Genomic_DNA"/>
</dbReference>
<dbReference type="Proteomes" id="UP000004816">
    <property type="component" value="Unassembled WGS sequence"/>
</dbReference>
<protein>
    <recommendedName>
        <fullName evidence="1">DUF218 domain-containing protein</fullName>
    </recommendedName>
</protein>
<dbReference type="HOGENOM" id="CLU_103289_1_0_11"/>
<dbReference type="STRING" id="679197.HMPREF9336_01115"/>
<dbReference type="InterPro" id="IPR003848">
    <property type="entry name" value="DUF218"/>
</dbReference>
<evidence type="ECO:0000259" key="1">
    <source>
        <dbReference type="Pfam" id="PF02698"/>
    </source>
</evidence>
<evidence type="ECO:0000313" key="2">
    <source>
        <dbReference type="EMBL" id="EFV14034.2"/>
    </source>
</evidence>
<sequence>MFVRDFYISPTIDSPLRPADAVVVLGGAPYERFRYGIGLGERGLAPQVVISNSIGPDDPVMRQICAAPTHVRLTCFLPVPWSTRGEAQEIRRLAASRHWRSIIVVTTTAHIERARYIVRRCFAGDIQMTDYPERRGAWESVYGWIYQTGGWLNAITQTGC</sequence>
<feature type="domain" description="DUF218" evidence="1">
    <location>
        <begin position="20"/>
        <end position="132"/>
    </location>
</feature>
<dbReference type="OrthoDB" id="4772924at2"/>